<feature type="transmembrane region" description="Helical" evidence="1">
    <location>
        <begin position="12"/>
        <end position="34"/>
    </location>
</feature>
<evidence type="ECO:0000313" key="3">
    <source>
        <dbReference type="Proteomes" id="UP000288215"/>
    </source>
</evidence>
<evidence type="ECO:0008006" key="4">
    <source>
        <dbReference type="Google" id="ProtNLM"/>
    </source>
</evidence>
<accession>A0A3S3RZL2</accession>
<comment type="caution">
    <text evidence="2">The sequence shown here is derived from an EMBL/GenBank/DDBJ whole genome shotgun (WGS) entry which is preliminary data.</text>
</comment>
<gene>
    <name evidence="2" type="ORF">Metus_1094</name>
</gene>
<dbReference type="AlphaFoldDB" id="A0A3S3RZL2"/>
<dbReference type="Pfam" id="PF13692">
    <property type="entry name" value="Glyco_trans_1_4"/>
    <property type="match status" value="1"/>
</dbReference>
<dbReference type="InterPro" id="IPR050194">
    <property type="entry name" value="Glycosyltransferase_grp1"/>
</dbReference>
<organism evidence="2 3">
    <name type="scientific">Methanosuratincola subterraneus</name>
    <dbReference type="NCBI Taxonomy" id="2593994"/>
    <lineage>
        <taxon>Archaea</taxon>
        <taxon>Thermoproteota</taxon>
        <taxon>Methanosuratincolia</taxon>
        <taxon>Candidatus Methanomethylicales</taxon>
        <taxon>Candidatus Methanomethylicaceae</taxon>
        <taxon>Candidatus Methanosuratincola (ex Vanwonterghem et al. 2016)</taxon>
    </lineage>
</organism>
<protein>
    <recommendedName>
        <fullName evidence="4">Glycosyltransferase</fullName>
    </recommendedName>
</protein>
<sequence length="278" mass="31923">MGVLRYRARYKIFTGFRAGLAGLFLSLFGIRWVYDLVECKWKLCSDNWEGLKRILVPLIHAMEVLMIKRAGSVLAAIPSAYKYAKNIREDRIYFAPNGRDELLFDPSRYNRTSLRRRYGVSFPLAIYVGKLTPMYAKFLGPAIDAMSIVNKEIPDAELWIYGDGPSKGELERSAKERGGNVRFKGYIDHNRVPEVVAIADVGVHAYDGESLKMVEWLSMGLPTIVPSSLRFDGTIPCRWDAEHIAKRFIEFLRRPERKVCEMPSWKETTMVITKVLKY</sequence>
<keyword evidence="1" id="KW-0472">Membrane</keyword>
<reference evidence="2 3" key="1">
    <citation type="submission" date="2018-12" db="EMBL/GenBank/DDBJ databases">
        <title>The complete genome of the methanogenic archaea of the candidate phylum Verstraetearchaeota, obtained from the metagenome of underground thermal water.</title>
        <authorList>
            <person name="Kadnikov V.V."/>
            <person name="Mardanov A.V."/>
            <person name="Beletsky A.V."/>
            <person name="Karnachuk O.V."/>
            <person name="Ravin N.V."/>
        </authorList>
    </citation>
    <scope>NUCLEOTIDE SEQUENCE [LARGE SCALE GENOMIC DNA]</scope>
    <source>
        <strain evidence="2">Ch88</strain>
    </source>
</reference>
<dbReference type="Gene3D" id="3.40.50.2000">
    <property type="entry name" value="Glycogen Phosphorylase B"/>
    <property type="match status" value="2"/>
</dbReference>
<dbReference type="PANTHER" id="PTHR45947:SF3">
    <property type="entry name" value="SULFOQUINOVOSYL TRANSFERASE SQD2"/>
    <property type="match status" value="1"/>
</dbReference>
<dbReference type="PANTHER" id="PTHR45947">
    <property type="entry name" value="SULFOQUINOVOSYL TRANSFERASE SQD2"/>
    <property type="match status" value="1"/>
</dbReference>
<dbReference type="EMBL" id="RXGA01000003">
    <property type="protein sequence ID" value="RWX73120.1"/>
    <property type="molecule type" value="Genomic_DNA"/>
</dbReference>
<dbReference type="SUPFAM" id="SSF53756">
    <property type="entry name" value="UDP-Glycosyltransferase/glycogen phosphorylase"/>
    <property type="match status" value="1"/>
</dbReference>
<evidence type="ECO:0000313" key="2">
    <source>
        <dbReference type="EMBL" id="RWX73120.1"/>
    </source>
</evidence>
<dbReference type="Proteomes" id="UP000288215">
    <property type="component" value="Unassembled WGS sequence"/>
</dbReference>
<keyword evidence="1" id="KW-1133">Transmembrane helix</keyword>
<evidence type="ECO:0000256" key="1">
    <source>
        <dbReference type="SAM" id="Phobius"/>
    </source>
</evidence>
<keyword evidence="1" id="KW-0812">Transmembrane</keyword>
<dbReference type="GO" id="GO:0016758">
    <property type="term" value="F:hexosyltransferase activity"/>
    <property type="evidence" value="ECO:0007669"/>
    <property type="project" value="TreeGrafter"/>
</dbReference>
<name>A0A3S3RZL2_METS7</name>
<proteinExistence type="predicted"/>